<name>A0A4W5NGQ5_9TELE</name>
<keyword evidence="2" id="KW-1015">Disulfide bond</keyword>
<keyword evidence="5" id="KW-1185">Reference proteome</keyword>
<organism evidence="4 5">
    <name type="scientific">Hucho hucho</name>
    <name type="common">huchen</name>
    <dbReference type="NCBI Taxonomy" id="62062"/>
    <lineage>
        <taxon>Eukaryota</taxon>
        <taxon>Metazoa</taxon>
        <taxon>Chordata</taxon>
        <taxon>Craniata</taxon>
        <taxon>Vertebrata</taxon>
        <taxon>Euteleostomi</taxon>
        <taxon>Actinopterygii</taxon>
        <taxon>Neopterygii</taxon>
        <taxon>Teleostei</taxon>
        <taxon>Protacanthopterygii</taxon>
        <taxon>Salmoniformes</taxon>
        <taxon>Salmonidae</taxon>
        <taxon>Salmoninae</taxon>
        <taxon>Hucho</taxon>
    </lineage>
</organism>
<evidence type="ECO:0000313" key="5">
    <source>
        <dbReference type="Proteomes" id="UP000314982"/>
    </source>
</evidence>
<dbReference type="InterPro" id="IPR036179">
    <property type="entry name" value="Ig-like_dom_sf"/>
</dbReference>
<dbReference type="GO" id="GO:0009897">
    <property type="term" value="C:external side of plasma membrane"/>
    <property type="evidence" value="ECO:0007669"/>
    <property type="project" value="TreeGrafter"/>
</dbReference>
<dbReference type="GeneTree" id="ENSGT01120000272452"/>
<keyword evidence="1" id="KW-0732">Signal</keyword>
<evidence type="ECO:0000256" key="2">
    <source>
        <dbReference type="ARBA" id="ARBA00023157"/>
    </source>
</evidence>
<dbReference type="SUPFAM" id="SSF48726">
    <property type="entry name" value="Immunoglobulin"/>
    <property type="match status" value="1"/>
</dbReference>
<sequence length="127" mass="14437">MDVLLVQTQTRLYTSNHNLWILQHTQLGQPVAVLTLQPNWTQIFSGETVTMRCDLQGGGDSDWQYEWHNDRKSVYSNTNPEYRISPVYYTSNSGSYTCQGVKGNKRSETSDAVQLTVSCKGQWSVLV</sequence>
<proteinExistence type="predicted"/>
<dbReference type="Proteomes" id="UP000314982">
    <property type="component" value="Unassembled WGS sequence"/>
</dbReference>
<dbReference type="GO" id="GO:0007166">
    <property type="term" value="P:cell surface receptor signaling pathway"/>
    <property type="evidence" value="ECO:0007669"/>
    <property type="project" value="TreeGrafter"/>
</dbReference>
<protein>
    <recommendedName>
        <fullName evidence="3">Ig-like domain-containing protein</fullName>
    </recommendedName>
</protein>
<evidence type="ECO:0000259" key="3">
    <source>
        <dbReference type="PROSITE" id="PS50835"/>
    </source>
</evidence>
<dbReference type="GO" id="GO:0006955">
    <property type="term" value="P:immune response"/>
    <property type="evidence" value="ECO:0007669"/>
    <property type="project" value="TreeGrafter"/>
</dbReference>
<dbReference type="AlphaFoldDB" id="A0A4W5NGQ5"/>
<dbReference type="InterPro" id="IPR050488">
    <property type="entry name" value="Ig_Fc_receptor"/>
</dbReference>
<dbReference type="PANTHER" id="PTHR11481:SF64">
    <property type="entry name" value="FC RECEPTOR-LIKE PROTEIN 4"/>
    <property type="match status" value="1"/>
</dbReference>
<dbReference type="InterPro" id="IPR003599">
    <property type="entry name" value="Ig_sub"/>
</dbReference>
<dbReference type="GO" id="GO:0004888">
    <property type="term" value="F:transmembrane signaling receptor activity"/>
    <property type="evidence" value="ECO:0007669"/>
    <property type="project" value="TreeGrafter"/>
</dbReference>
<evidence type="ECO:0000256" key="1">
    <source>
        <dbReference type="ARBA" id="ARBA00022729"/>
    </source>
</evidence>
<dbReference type="PANTHER" id="PTHR11481">
    <property type="entry name" value="IMMUNOGLOBULIN FC RECEPTOR"/>
    <property type="match status" value="1"/>
</dbReference>
<reference evidence="5" key="1">
    <citation type="submission" date="2018-06" db="EMBL/GenBank/DDBJ databases">
        <title>Genome assembly of Danube salmon.</title>
        <authorList>
            <person name="Macqueen D.J."/>
            <person name="Gundappa M.K."/>
        </authorList>
    </citation>
    <scope>NUCLEOTIDE SEQUENCE [LARGE SCALE GENOMIC DNA]</scope>
</reference>
<accession>A0A4W5NGQ5</accession>
<dbReference type="PROSITE" id="PS50835">
    <property type="entry name" value="IG_LIKE"/>
    <property type="match status" value="1"/>
</dbReference>
<dbReference type="FunFam" id="2.60.40.10:FF:001607">
    <property type="entry name" value="Leukocyte immune-type receptor TS32.15 L2.5a"/>
    <property type="match status" value="1"/>
</dbReference>
<dbReference type="SMART" id="SM00409">
    <property type="entry name" value="IG"/>
    <property type="match status" value="1"/>
</dbReference>
<dbReference type="Gene3D" id="2.60.40.10">
    <property type="entry name" value="Immunoglobulins"/>
    <property type="match status" value="1"/>
</dbReference>
<reference evidence="4" key="2">
    <citation type="submission" date="2025-08" db="UniProtKB">
        <authorList>
            <consortium name="Ensembl"/>
        </authorList>
    </citation>
    <scope>IDENTIFICATION</scope>
</reference>
<dbReference type="Ensembl" id="ENSHHUT00000050221.1">
    <property type="protein sequence ID" value="ENSHHUP00000048464.1"/>
    <property type="gene ID" value="ENSHHUG00000029369.1"/>
</dbReference>
<dbReference type="InterPro" id="IPR013783">
    <property type="entry name" value="Ig-like_fold"/>
</dbReference>
<dbReference type="Pfam" id="PF13895">
    <property type="entry name" value="Ig_2"/>
    <property type="match status" value="1"/>
</dbReference>
<reference evidence="4" key="3">
    <citation type="submission" date="2025-09" db="UniProtKB">
        <authorList>
            <consortium name="Ensembl"/>
        </authorList>
    </citation>
    <scope>IDENTIFICATION</scope>
</reference>
<feature type="domain" description="Ig-like" evidence="3">
    <location>
        <begin position="30"/>
        <end position="118"/>
    </location>
</feature>
<evidence type="ECO:0000313" key="4">
    <source>
        <dbReference type="Ensembl" id="ENSHHUP00000048464.1"/>
    </source>
</evidence>
<dbReference type="InterPro" id="IPR007110">
    <property type="entry name" value="Ig-like_dom"/>
</dbReference>